<dbReference type="InterPro" id="IPR001347">
    <property type="entry name" value="SIS_dom"/>
</dbReference>
<dbReference type="GO" id="GO:0006002">
    <property type="term" value="P:fructose 6-phosphate metabolic process"/>
    <property type="evidence" value="ECO:0007669"/>
    <property type="project" value="TreeGrafter"/>
</dbReference>
<evidence type="ECO:0000256" key="2">
    <source>
        <dbReference type="ARBA" id="ARBA00010523"/>
    </source>
</evidence>
<dbReference type="NCBIfam" id="TIGR02128">
    <property type="entry name" value="G6PI_arch"/>
    <property type="match status" value="1"/>
</dbReference>
<evidence type="ECO:0000259" key="6">
    <source>
        <dbReference type="PROSITE" id="PS51464"/>
    </source>
</evidence>
<accession>A0A2M7W406</accession>
<dbReference type="Pfam" id="PF10432">
    <property type="entry name" value="bact-PGI_C"/>
    <property type="match status" value="1"/>
</dbReference>
<comment type="caution">
    <text evidence="7">The sequence shown here is derived from an EMBL/GenBank/DDBJ whole genome shotgun (WGS) entry which is preliminary data.</text>
</comment>
<dbReference type="Proteomes" id="UP000230137">
    <property type="component" value="Unassembled WGS sequence"/>
</dbReference>
<sequence>MDDSSLSRVLDVENDYALIDKGNILQNLLDFPDQLNTVFSEVKKLTIPSNYIQINKVLFIGMGGSAIGAEMTIGLVKENSHLPIELCRDYQIPNWVDGKTLVIGSSYSGETEETVTAFEKTAQKGAKIFGITCGGKIASICRKYKAPYYEINYGSEPRMALGYSLGAQIALLRKLKIYDIQDSEIERSIRTLDKLIEKISGRVETKSNFAKQLAMNIYGKIPVFIGSSTLSAVAKRAKQQVNENTKSIAFFEQLPEMNHNFVVGLQFPDNINEKIFIILLQSSYDYPRNKLRYQILQTIFDQKNIAYESVIIQPTISRFSELIGVVSYIDFVSYYLSLLYRIDPSPIETIQYIKEKLAKE</sequence>
<evidence type="ECO:0000256" key="3">
    <source>
        <dbReference type="ARBA" id="ARBA00012916"/>
    </source>
</evidence>
<gene>
    <name evidence="7" type="ORF">COX60_01865</name>
</gene>
<dbReference type="InterPro" id="IPR035484">
    <property type="entry name" value="SIS_PGI/PMI_1"/>
</dbReference>
<dbReference type="PANTHER" id="PTHR10937:SF0">
    <property type="entry name" value="GLUTAMINE--FRUCTOSE-6-PHOSPHATE TRANSAMINASE (ISOMERIZING)"/>
    <property type="match status" value="1"/>
</dbReference>
<comment type="catalytic activity">
    <reaction evidence="1">
        <text>D-fructose 6-phosphate + L-glutamine = D-glucosamine 6-phosphate + L-glutamate</text>
        <dbReference type="Rhea" id="RHEA:13237"/>
        <dbReference type="ChEBI" id="CHEBI:29985"/>
        <dbReference type="ChEBI" id="CHEBI:58359"/>
        <dbReference type="ChEBI" id="CHEBI:58725"/>
        <dbReference type="ChEBI" id="CHEBI:61527"/>
        <dbReference type="EC" id="2.6.1.16"/>
    </reaction>
</comment>
<dbReference type="EMBL" id="PFQF01000029">
    <property type="protein sequence ID" value="PJA20375.1"/>
    <property type="molecule type" value="Genomic_DNA"/>
</dbReference>
<dbReference type="InterPro" id="IPR046348">
    <property type="entry name" value="SIS_dom_sf"/>
</dbReference>
<evidence type="ECO:0000256" key="4">
    <source>
        <dbReference type="ARBA" id="ARBA00016090"/>
    </source>
</evidence>
<proteinExistence type="inferred from homology"/>
<dbReference type="CDD" id="cd05017">
    <property type="entry name" value="SIS_PGI_PMI_1"/>
    <property type="match status" value="1"/>
</dbReference>
<dbReference type="CDD" id="cd05637">
    <property type="entry name" value="SIS_PGI_PMI_2"/>
    <property type="match status" value="1"/>
</dbReference>
<dbReference type="SUPFAM" id="SSF53697">
    <property type="entry name" value="SIS domain"/>
    <property type="match status" value="1"/>
</dbReference>
<dbReference type="GO" id="GO:0005975">
    <property type="term" value="P:carbohydrate metabolic process"/>
    <property type="evidence" value="ECO:0007669"/>
    <property type="project" value="InterPro"/>
</dbReference>
<name>A0A2M7W406_9BACT</name>
<protein>
    <recommendedName>
        <fullName evidence="4">Glutamine--fructose-6-phosphate aminotransferase [isomerizing]</fullName>
        <ecNumber evidence="3">2.6.1.16</ecNumber>
    </recommendedName>
</protein>
<dbReference type="GO" id="GO:0004360">
    <property type="term" value="F:glutamine-fructose-6-phosphate transaminase (isomerizing) activity"/>
    <property type="evidence" value="ECO:0007669"/>
    <property type="project" value="UniProtKB-EC"/>
</dbReference>
<evidence type="ECO:0000256" key="5">
    <source>
        <dbReference type="ARBA" id="ARBA00023235"/>
    </source>
</evidence>
<dbReference type="Gene3D" id="3.40.50.10490">
    <property type="entry name" value="Glucose-6-phosphate isomerase like protein, domain 1"/>
    <property type="match status" value="2"/>
</dbReference>
<evidence type="ECO:0000313" key="8">
    <source>
        <dbReference type="Proteomes" id="UP000230137"/>
    </source>
</evidence>
<dbReference type="GO" id="GO:0097367">
    <property type="term" value="F:carbohydrate derivative binding"/>
    <property type="evidence" value="ECO:0007669"/>
    <property type="project" value="InterPro"/>
</dbReference>
<dbReference type="GO" id="GO:0006487">
    <property type="term" value="P:protein N-linked glycosylation"/>
    <property type="evidence" value="ECO:0007669"/>
    <property type="project" value="TreeGrafter"/>
</dbReference>
<reference evidence="8" key="1">
    <citation type="submission" date="2017-09" db="EMBL/GenBank/DDBJ databases">
        <title>Depth-based differentiation of microbial function through sediment-hosted aquifers and enrichment of novel symbionts in the deep terrestrial subsurface.</title>
        <authorList>
            <person name="Probst A.J."/>
            <person name="Ladd B."/>
            <person name="Jarett J.K."/>
            <person name="Geller-Mcgrath D.E."/>
            <person name="Sieber C.M.K."/>
            <person name="Emerson J.B."/>
            <person name="Anantharaman K."/>
            <person name="Thomas B.C."/>
            <person name="Malmstrom R."/>
            <person name="Stieglmeier M."/>
            <person name="Klingl A."/>
            <person name="Woyke T."/>
            <person name="Ryan C.M."/>
            <person name="Banfield J.F."/>
        </authorList>
    </citation>
    <scope>NUCLEOTIDE SEQUENCE [LARGE SCALE GENOMIC DNA]</scope>
</reference>
<comment type="similarity">
    <text evidence="2">Belongs to the PGI/PMI family.</text>
</comment>
<dbReference type="GO" id="GO:0004476">
    <property type="term" value="F:mannose-6-phosphate isomerase activity"/>
    <property type="evidence" value="ECO:0007669"/>
    <property type="project" value="InterPro"/>
</dbReference>
<dbReference type="GO" id="GO:0004347">
    <property type="term" value="F:glucose-6-phosphate isomerase activity"/>
    <property type="evidence" value="ECO:0007669"/>
    <property type="project" value="InterPro"/>
</dbReference>
<dbReference type="PROSITE" id="PS51464">
    <property type="entry name" value="SIS"/>
    <property type="match status" value="1"/>
</dbReference>
<dbReference type="EC" id="2.6.1.16" evidence="3"/>
<dbReference type="GO" id="GO:0006047">
    <property type="term" value="P:UDP-N-acetylglucosamine metabolic process"/>
    <property type="evidence" value="ECO:0007669"/>
    <property type="project" value="TreeGrafter"/>
</dbReference>
<feature type="domain" description="SIS" evidence="6">
    <location>
        <begin position="47"/>
        <end position="185"/>
    </location>
</feature>
<organism evidence="7 8">
    <name type="scientific">Candidatus Berkelbacteria bacterium CG_4_10_14_0_2_um_filter_35_9_33_12</name>
    <dbReference type="NCBI Taxonomy" id="1974499"/>
    <lineage>
        <taxon>Bacteria</taxon>
        <taxon>Candidatus Berkelbacteria</taxon>
    </lineage>
</organism>
<evidence type="ECO:0000256" key="1">
    <source>
        <dbReference type="ARBA" id="ARBA00001031"/>
    </source>
</evidence>
<evidence type="ECO:0000313" key="7">
    <source>
        <dbReference type="EMBL" id="PJA20375.1"/>
    </source>
</evidence>
<keyword evidence="5 7" id="KW-0413">Isomerase</keyword>
<dbReference type="PANTHER" id="PTHR10937">
    <property type="entry name" value="GLUCOSAMINE--FRUCTOSE-6-PHOSPHATE AMINOTRANSFERASE, ISOMERIZING"/>
    <property type="match status" value="1"/>
</dbReference>
<dbReference type="AlphaFoldDB" id="A0A2M7W406"/>
<dbReference type="InterPro" id="IPR019490">
    <property type="entry name" value="Glu6P/Mann6P_isomerase_C"/>
</dbReference>